<feature type="region of interest" description="Disordered" evidence="1">
    <location>
        <begin position="279"/>
        <end position="302"/>
    </location>
</feature>
<dbReference type="InParanoid" id="A0A7J7DM91"/>
<organism evidence="2 3">
    <name type="scientific">Tripterygium wilfordii</name>
    <name type="common">Thunder God vine</name>
    <dbReference type="NCBI Taxonomy" id="458696"/>
    <lineage>
        <taxon>Eukaryota</taxon>
        <taxon>Viridiplantae</taxon>
        <taxon>Streptophyta</taxon>
        <taxon>Embryophyta</taxon>
        <taxon>Tracheophyta</taxon>
        <taxon>Spermatophyta</taxon>
        <taxon>Magnoliopsida</taxon>
        <taxon>eudicotyledons</taxon>
        <taxon>Gunneridae</taxon>
        <taxon>Pentapetalae</taxon>
        <taxon>rosids</taxon>
        <taxon>fabids</taxon>
        <taxon>Celastrales</taxon>
        <taxon>Celastraceae</taxon>
        <taxon>Tripterygium</taxon>
    </lineage>
</organism>
<feature type="compositionally biased region" description="Basic and acidic residues" evidence="1">
    <location>
        <begin position="292"/>
        <end position="302"/>
    </location>
</feature>
<sequence>MIGVSPDEGCGRRRLPPWMFGLSGAGKLKKPDNENASNNSVEDQLASEAVHLKDETVAAQNVAATDGKLSVEKSLHSLARCETKRRKRNSCRQDTETDKKAAQVPSDNKKRKRLGRKVEECARGRKGNAMCNGFSGSNEVESQRDDDKGELTAEDLLNIAEEYVEAGINVEHPKSSNMEPQSAAALSRNVSMSYVNGSNNISRSSTQEDITNSYSTMDQSRKQNFPDTGRTGDPAQDMLDLFLGPLLKKTREEEQNSEVISKDMTFNYDFQKESQHDVAADEMAPVMKKKSSLRDQVSRLLD</sequence>
<dbReference type="EMBL" id="JAAARO010000005">
    <property type="protein sequence ID" value="KAF5747490.1"/>
    <property type="molecule type" value="Genomic_DNA"/>
</dbReference>
<feature type="region of interest" description="Disordered" evidence="1">
    <location>
        <begin position="63"/>
        <end position="119"/>
    </location>
</feature>
<name>A0A7J7DM91_TRIWF</name>
<feature type="compositionally biased region" description="Basic and acidic residues" evidence="1">
    <location>
        <begin position="69"/>
        <end position="82"/>
    </location>
</feature>
<dbReference type="OrthoDB" id="1938010at2759"/>
<comment type="caution">
    <text evidence="2">The sequence shown here is derived from an EMBL/GenBank/DDBJ whole genome shotgun (WGS) entry which is preliminary data.</text>
</comment>
<feature type="compositionally biased region" description="Polar residues" evidence="1">
    <location>
        <begin position="197"/>
        <end position="226"/>
    </location>
</feature>
<dbReference type="Proteomes" id="UP000593562">
    <property type="component" value="Unassembled WGS sequence"/>
</dbReference>
<proteinExistence type="predicted"/>
<evidence type="ECO:0000313" key="3">
    <source>
        <dbReference type="Proteomes" id="UP000593562"/>
    </source>
</evidence>
<feature type="compositionally biased region" description="Basic and acidic residues" evidence="1">
    <location>
        <begin position="91"/>
        <end position="101"/>
    </location>
</feature>
<protein>
    <submittedName>
        <fullName evidence="2">Uncharacterized protein</fullName>
    </submittedName>
</protein>
<feature type="region of interest" description="Disordered" evidence="1">
    <location>
        <begin position="197"/>
        <end position="236"/>
    </location>
</feature>
<dbReference type="AlphaFoldDB" id="A0A7J7DM91"/>
<gene>
    <name evidence="2" type="ORF">HS088_TW05G00211</name>
</gene>
<evidence type="ECO:0000313" key="2">
    <source>
        <dbReference type="EMBL" id="KAF5747490.1"/>
    </source>
</evidence>
<feature type="region of interest" description="Disordered" evidence="1">
    <location>
        <begin position="1"/>
        <end position="42"/>
    </location>
</feature>
<dbReference type="PANTHER" id="PTHR36756:SF1">
    <property type="entry name" value="EXPRESSED PROTEIN"/>
    <property type="match status" value="1"/>
</dbReference>
<keyword evidence="3" id="KW-1185">Reference proteome</keyword>
<evidence type="ECO:0000256" key="1">
    <source>
        <dbReference type="SAM" id="MobiDB-lite"/>
    </source>
</evidence>
<dbReference type="PANTHER" id="PTHR36756">
    <property type="entry name" value="EXPRESSED PROTEIN"/>
    <property type="match status" value="1"/>
</dbReference>
<accession>A0A7J7DM91</accession>
<reference evidence="2 3" key="1">
    <citation type="journal article" date="2020" name="Nat. Commun.">
        <title>Genome of Tripterygium wilfordii and identification of cytochrome P450 involved in triptolide biosynthesis.</title>
        <authorList>
            <person name="Tu L."/>
            <person name="Su P."/>
            <person name="Zhang Z."/>
            <person name="Gao L."/>
            <person name="Wang J."/>
            <person name="Hu T."/>
            <person name="Zhou J."/>
            <person name="Zhang Y."/>
            <person name="Zhao Y."/>
            <person name="Liu Y."/>
            <person name="Song Y."/>
            <person name="Tong Y."/>
            <person name="Lu Y."/>
            <person name="Yang J."/>
            <person name="Xu C."/>
            <person name="Jia M."/>
            <person name="Peters R.J."/>
            <person name="Huang L."/>
            <person name="Gao W."/>
        </authorList>
    </citation>
    <scope>NUCLEOTIDE SEQUENCE [LARGE SCALE GENOMIC DNA]</scope>
    <source>
        <strain evidence="3">cv. XIE 37</strain>
        <tissue evidence="2">Leaf</tissue>
    </source>
</reference>